<organism evidence="1 2">
    <name type="scientific">Ophiocordyceps australis</name>
    <dbReference type="NCBI Taxonomy" id="1399860"/>
    <lineage>
        <taxon>Eukaryota</taxon>
        <taxon>Fungi</taxon>
        <taxon>Dikarya</taxon>
        <taxon>Ascomycota</taxon>
        <taxon>Pezizomycotina</taxon>
        <taxon>Sordariomycetes</taxon>
        <taxon>Hypocreomycetidae</taxon>
        <taxon>Hypocreales</taxon>
        <taxon>Ophiocordycipitaceae</taxon>
        <taxon>Ophiocordyceps</taxon>
    </lineage>
</organism>
<gene>
    <name evidence="1" type="ORF">CDD82_3545</name>
</gene>
<dbReference type="InterPro" id="IPR038607">
    <property type="entry name" value="PhoD-like_sf"/>
</dbReference>
<proteinExistence type="predicted"/>
<dbReference type="EMBL" id="NJEU01000271">
    <property type="protein sequence ID" value="PHH77387.1"/>
    <property type="molecule type" value="Genomic_DNA"/>
</dbReference>
<keyword evidence="2" id="KW-1185">Reference proteome</keyword>
<dbReference type="Proteomes" id="UP000224854">
    <property type="component" value="Unassembled WGS sequence"/>
</dbReference>
<reference evidence="1 2" key="1">
    <citation type="submission" date="2017-06" db="EMBL/GenBank/DDBJ databases">
        <title>Ant-infecting Ophiocordyceps genomes reveal a high diversity of potential behavioral manipulation genes and a possible major role for enterotoxins.</title>
        <authorList>
            <person name="De Bekker C."/>
            <person name="Evans H.C."/>
            <person name="Brachmann A."/>
            <person name="Hughes D.P."/>
        </authorList>
    </citation>
    <scope>NUCLEOTIDE SEQUENCE [LARGE SCALE GENOMIC DNA]</scope>
    <source>
        <strain evidence="1 2">1348a</strain>
    </source>
</reference>
<name>A0A2C5Z8N8_9HYPO</name>
<dbReference type="OrthoDB" id="9992270at2759"/>
<sequence length="103" mass="11676">MIRRNDEMQWQEGWYRGYFVLTVSPDAATAQYFGTPSVATRNSWDISLANFTIRAGQNRLERPVAGGVVESGALRGGRVRHSNLTLNTDTRDYKVVGFDKMYL</sequence>
<dbReference type="AlphaFoldDB" id="A0A2C5Z8N8"/>
<dbReference type="Gene3D" id="3.60.21.70">
    <property type="entry name" value="PhoD-like phosphatase"/>
    <property type="match status" value="1"/>
</dbReference>
<comment type="caution">
    <text evidence="1">The sequence shown here is derived from an EMBL/GenBank/DDBJ whole genome shotgun (WGS) entry which is preliminary data.</text>
</comment>
<evidence type="ECO:0000313" key="2">
    <source>
        <dbReference type="Proteomes" id="UP000224854"/>
    </source>
</evidence>
<protein>
    <submittedName>
        <fullName evidence="1">Uncharacterized protein</fullName>
    </submittedName>
</protein>
<accession>A0A2C5Z8N8</accession>
<evidence type="ECO:0000313" key="1">
    <source>
        <dbReference type="EMBL" id="PHH77387.1"/>
    </source>
</evidence>